<dbReference type="AlphaFoldDB" id="A0A9X2CII2"/>
<dbReference type="RefSeq" id="WP_248995737.1">
    <property type="nucleotide sequence ID" value="NZ_JAKIKP010000006.1"/>
</dbReference>
<dbReference type="GO" id="GO:0047938">
    <property type="term" value="F:glucose-6-phosphate 1-epimerase activity"/>
    <property type="evidence" value="ECO:0007669"/>
    <property type="project" value="UniProtKB-UniRule"/>
</dbReference>
<evidence type="ECO:0000313" key="8">
    <source>
        <dbReference type="Proteomes" id="UP001139333"/>
    </source>
</evidence>
<dbReference type="InterPro" id="IPR011013">
    <property type="entry name" value="Gal_mutarotase_sf_dom"/>
</dbReference>
<feature type="active site" evidence="5">
    <location>
        <position position="155"/>
    </location>
</feature>
<dbReference type="Pfam" id="PF01263">
    <property type="entry name" value="Aldose_epim"/>
    <property type="match status" value="1"/>
</dbReference>
<accession>A0A9X2CII2</accession>
<dbReference type="Proteomes" id="UP001139333">
    <property type="component" value="Unassembled WGS sequence"/>
</dbReference>
<evidence type="ECO:0000313" key="7">
    <source>
        <dbReference type="EMBL" id="MCL1143057.1"/>
    </source>
</evidence>
<sequence>MASVTTQKHTNGLEFVEVKTDLCEARIFMQGAQIDQFIPTGKPPLLWVSSADDYQIGNGIRGGIPVCWPWFGMSEVEGFPQHGFARTRIWNLDSVNIDDQIVNLVFSLDIDEQDRQYWPHDTSVKVLFTLSETLTVSIQNTNNADYQINLTQALHTYFPITDIHQLSASGFTGSKYIEFGEGPYKQPSDTVNFNKETDRVYTQLADVQHLHTPNGTIEVSRENSQSAVLWNPWIEKSARLSRFNADDYLTMVCLEAANVLEDNVSLAPGETHTLTTHIRWI</sequence>
<dbReference type="PANTHER" id="PTHR11122">
    <property type="entry name" value="APOSPORY-ASSOCIATED PROTEIN C-RELATED"/>
    <property type="match status" value="1"/>
</dbReference>
<comment type="similarity">
    <text evidence="2 4">Belongs to the glucose-6-phosphate 1-epimerase family.</text>
</comment>
<dbReference type="PIRSF" id="PIRSF016020">
    <property type="entry name" value="PHexose_mutarotase"/>
    <property type="match status" value="1"/>
</dbReference>
<gene>
    <name evidence="7" type="ORF">L2672_10155</name>
</gene>
<dbReference type="GO" id="GO:0005975">
    <property type="term" value="P:carbohydrate metabolic process"/>
    <property type="evidence" value="ECO:0007669"/>
    <property type="project" value="InterPro"/>
</dbReference>
<feature type="active site" evidence="5">
    <location>
        <position position="255"/>
    </location>
</feature>
<dbReference type="SUPFAM" id="SSF74650">
    <property type="entry name" value="Galactose mutarotase-like"/>
    <property type="match status" value="1"/>
</dbReference>
<feature type="binding site" evidence="6">
    <location>
        <position position="81"/>
    </location>
    <ligand>
        <name>substrate</name>
    </ligand>
</feature>
<comment type="catalytic activity">
    <reaction evidence="1">
        <text>alpha-D-glucose 6-phosphate = beta-D-glucose 6-phosphate</text>
        <dbReference type="Rhea" id="RHEA:16249"/>
        <dbReference type="ChEBI" id="CHEBI:58225"/>
        <dbReference type="ChEBI" id="CHEBI:58247"/>
        <dbReference type="EC" id="5.1.3.15"/>
    </reaction>
</comment>
<dbReference type="EC" id="5.1.3.15" evidence="4"/>
<feature type="binding site" evidence="6">
    <location>
        <position position="86"/>
    </location>
    <ligand>
        <name>substrate</name>
    </ligand>
</feature>
<comment type="caution">
    <text evidence="7">The sequence shown here is derived from an EMBL/GenBank/DDBJ whole genome shotgun (WGS) entry which is preliminary data.</text>
</comment>
<dbReference type="CDD" id="cd09020">
    <property type="entry name" value="D-hex-6-P-epi_like"/>
    <property type="match status" value="1"/>
</dbReference>
<evidence type="ECO:0000256" key="1">
    <source>
        <dbReference type="ARBA" id="ARBA00001096"/>
    </source>
</evidence>
<dbReference type="GO" id="GO:0030246">
    <property type="term" value="F:carbohydrate binding"/>
    <property type="evidence" value="ECO:0007669"/>
    <property type="project" value="UniProtKB-UniRule"/>
</dbReference>
<keyword evidence="8" id="KW-1185">Reference proteome</keyword>
<dbReference type="PANTHER" id="PTHR11122:SF13">
    <property type="entry name" value="GLUCOSE-6-PHOSPHATE 1-EPIMERASE"/>
    <property type="match status" value="1"/>
</dbReference>
<name>A0A9X2CII2_9GAMM</name>
<dbReference type="InterPro" id="IPR008183">
    <property type="entry name" value="Aldose_1/G6P_1-epimerase"/>
</dbReference>
<dbReference type="Gene3D" id="2.70.98.10">
    <property type="match status" value="1"/>
</dbReference>
<keyword evidence="3 4" id="KW-0413">Isomerase</keyword>
<evidence type="ECO:0000256" key="3">
    <source>
        <dbReference type="ARBA" id="ARBA00023235"/>
    </source>
</evidence>
<dbReference type="EMBL" id="JAKIKP010000006">
    <property type="protein sequence ID" value="MCL1143057.1"/>
    <property type="molecule type" value="Genomic_DNA"/>
</dbReference>
<dbReference type="InterPro" id="IPR014718">
    <property type="entry name" value="GH-type_carb-bd"/>
</dbReference>
<dbReference type="InterPro" id="IPR025532">
    <property type="entry name" value="G6P_1-epimerase"/>
</dbReference>
<evidence type="ECO:0000256" key="4">
    <source>
        <dbReference type="PIRNR" id="PIRNR016020"/>
    </source>
</evidence>
<evidence type="ECO:0000256" key="5">
    <source>
        <dbReference type="PIRSR" id="PIRSR016020-1"/>
    </source>
</evidence>
<reference evidence="7" key="1">
    <citation type="submission" date="2022-01" db="EMBL/GenBank/DDBJ databases">
        <title>Whole genome-based taxonomy of the Shewanellaceae.</title>
        <authorList>
            <person name="Martin-Rodriguez A.J."/>
        </authorList>
    </citation>
    <scope>NUCLEOTIDE SEQUENCE</scope>
    <source>
        <strain evidence="7">DSM 16422</strain>
    </source>
</reference>
<organism evidence="7 8">
    <name type="scientific">Shewanella gaetbuli</name>
    <dbReference type="NCBI Taxonomy" id="220752"/>
    <lineage>
        <taxon>Bacteria</taxon>
        <taxon>Pseudomonadati</taxon>
        <taxon>Pseudomonadota</taxon>
        <taxon>Gammaproteobacteria</taxon>
        <taxon>Alteromonadales</taxon>
        <taxon>Shewanellaceae</taxon>
        <taxon>Shewanella</taxon>
    </lineage>
</organism>
<protein>
    <recommendedName>
        <fullName evidence="4">Putative glucose-6-phosphate 1-epimerase</fullName>
        <ecNumber evidence="4">5.1.3.15</ecNumber>
    </recommendedName>
</protein>
<proteinExistence type="inferred from homology"/>
<feature type="binding site" evidence="6">
    <location>
        <position position="61"/>
    </location>
    <ligand>
        <name>substrate</name>
    </ligand>
</feature>
<evidence type="ECO:0000256" key="6">
    <source>
        <dbReference type="PIRSR" id="PIRSR016020-2"/>
    </source>
</evidence>
<evidence type="ECO:0000256" key="2">
    <source>
        <dbReference type="ARBA" id="ARBA00005866"/>
    </source>
</evidence>